<organism evidence="1 2">
    <name type="scientific">Derxia gummosa DSM 723</name>
    <dbReference type="NCBI Taxonomy" id="1121388"/>
    <lineage>
        <taxon>Bacteria</taxon>
        <taxon>Pseudomonadati</taxon>
        <taxon>Pseudomonadota</taxon>
        <taxon>Betaproteobacteria</taxon>
        <taxon>Burkholderiales</taxon>
        <taxon>Alcaligenaceae</taxon>
        <taxon>Derxia</taxon>
    </lineage>
</organism>
<dbReference type="RefSeq" id="WP_028310369.1">
    <property type="nucleotide sequence ID" value="NZ_AXWS01000007.1"/>
</dbReference>
<keyword evidence="1" id="KW-1185">Reference proteome</keyword>
<dbReference type="Proteomes" id="UP000675920">
    <property type="component" value="Unplaced"/>
</dbReference>
<protein>
    <submittedName>
        <fullName evidence="2">Uncharacterized protein</fullName>
    </submittedName>
</protein>
<evidence type="ECO:0000313" key="2">
    <source>
        <dbReference type="RefSeq" id="WP_028310369.1"/>
    </source>
</evidence>
<proteinExistence type="predicted"/>
<dbReference type="OrthoDB" id="662444at2"/>
<reference evidence="2" key="1">
    <citation type="submission" date="2025-08" db="UniProtKB">
        <authorList>
            <consortium name="RefSeq"/>
        </authorList>
    </citation>
    <scope>IDENTIFICATION</scope>
</reference>
<dbReference type="AlphaFoldDB" id="A0A8B6X1B0"/>
<name>A0A8B6X1B0_9BURK</name>
<accession>A0A8B6X1B0</accession>
<sequence length="100" mass="11292">MLNLLHRRDVADYGTILNEETGIASGWDSMWQRFTARMVAETKVARQFGAHDIRAKFSSNADSNKWALLSHAKVVTTGRHYRRKAEIVEPAARRKPPNGG</sequence>
<evidence type="ECO:0000313" key="1">
    <source>
        <dbReference type="Proteomes" id="UP000675920"/>
    </source>
</evidence>